<dbReference type="PRINTS" id="PR00625">
    <property type="entry name" value="JDOMAIN"/>
</dbReference>
<dbReference type="InterPro" id="IPR001623">
    <property type="entry name" value="DnaJ_domain"/>
</dbReference>
<dbReference type="EMBL" id="CAMPGE010026449">
    <property type="protein sequence ID" value="CAI2384139.1"/>
    <property type="molecule type" value="Genomic_DNA"/>
</dbReference>
<dbReference type="SUPFAM" id="SSF52833">
    <property type="entry name" value="Thioredoxin-like"/>
    <property type="match status" value="3"/>
</dbReference>
<evidence type="ECO:0000313" key="3">
    <source>
        <dbReference type="Proteomes" id="UP001295684"/>
    </source>
</evidence>
<dbReference type="InterPro" id="IPR052842">
    <property type="entry name" value="ER_Co-chaperone"/>
</dbReference>
<dbReference type="InterPro" id="IPR018253">
    <property type="entry name" value="DnaJ_domain_CS"/>
</dbReference>
<protein>
    <recommendedName>
        <fullName evidence="1">J domain-containing protein</fullName>
    </recommendedName>
</protein>
<dbReference type="Pfam" id="PF00226">
    <property type="entry name" value="DnaJ"/>
    <property type="match status" value="1"/>
</dbReference>
<sequence>MRRILTCFIIAVQLAIVILLGINRSANEREIKKAFKKLSLKYHPDKNKDNPEKAKERFVEIANAYEILSDPEKKKIYDQFGEEGLEQAQQQENQRNAGHAHGFGGMNMEDVFEQFYEGGDGFRGGHGHNFHYGGGQQQQHRVDHFGNSDVVKLNLQTISTFYRRNIVWIVFFFDPKDQKLEEKAQDIKMLSEKTHGIIGVGAVDCEEDEEICEEYEVYEAPKILIFTEKMSDSGSLYRGKFNWKSISNKATSMMESFVSIVTENNFGDFVTREKDDFKVLLFTSKKSTPAIYKALSKFTKLMTFGLVRSTDPLTQSFKITHHPSLCVVTDQFEHKADCYTGEISLEKLKEFLRQYLTGKKNANTKTQSGLIELTQKKYETGLCGRQESKFCFIFFSTGSVEDRETLANIEKEMTTFTKSPIIFTYVDMAQNGEFYSNFNSQKRIIMYRPKKSKYAEYSNEKTDAHSLNIFIDGILSGSGKFIRLNSTPQFDNKKDDL</sequence>
<keyword evidence="3" id="KW-1185">Reference proteome</keyword>
<gene>
    <name evidence="2" type="ORF">ECRASSUSDP1_LOCUS25660</name>
</gene>
<dbReference type="InterPro" id="IPR036869">
    <property type="entry name" value="J_dom_sf"/>
</dbReference>
<dbReference type="Proteomes" id="UP001295684">
    <property type="component" value="Unassembled WGS sequence"/>
</dbReference>
<dbReference type="SUPFAM" id="SSF46565">
    <property type="entry name" value="Chaperone J-domain"/>
    <property type="match status" value="1"/>
</dbReference>
<dbReference type="InterPro" id="IPR036249">
    <property type="entry name" value="Thioredoxin-like_sf"/>
</dbReference>
<dbReference type="PROSITE" id="PS50076">
    <property type="entry name" value="DNAJ_2"/>
    <property type="match status" value="1"/>
</dbReference>
<evidence type="ECO:0000313" key="2">
    <source>
        <dbReference type="EMBL" id="CAI2384139.1"/>
    </source>
</evidence>
<dbReference type="AlphaFoldDB" id="A0AAD2D7H7"/>
<comment type="caution">
    <text evidence="2">The sequence shown here is derived from an EMBL/GenBank/DDBJ whole genome shotgun (WGS) entry which is preliminary data.</text>
</comment>
<name>A0AAD2D7H7_EUPCR</name>
<accession>A0AAD2D7H7</accession>
<dbReference type="SMART" id="SM00271">
    <property type="entry name" value="DnaJ"/>
    <property type="match status" value="1"/>
</dbReference>
<dbReference type="CDD" id="cd06257">
    <property type="entry name" value="DnaJ"/>
    <property type="match status" value="1"/>
</dbReference>
<dbReference type="Gene3D" id="3.40.30.10">
    <property type="entry name" value="Glutaredoxin"/>
    <property type="match status" value="1"/>
</dbReference>
<dbReference type="PANTHER" id="PTHR45184:SF2">
    <property type="entry name" value="CHROMOSOME UNDETERMINED SCAFFOLD_102, WHOLE GENOME SHOTGUN SEQUENCE"/>
    <property type="match status" value="1"/>
</dbReference>
<dbReference type="PANTHER" id="PTHR45184">
    <property type="entry name" value="DNAJ PROTEIN ERDJ3A"/>
    <property type="match status" value="1"/>
</dbReference>
<organism evidence="2 3">
    <name type="scientific">Euplotes crassus</name>
    <dbReference type="NCBI Taxonomy" id="5936"/>
    <lineage>
        <taxon>Eukaryota</taxon>
        <taxon>Sar</taxon>
        <taxon>Alveolata</taxon>
        <taxon>Ciliophora</taxon>
        <taxon>Intramacronucleata</taxon>
        <taxon>Spirotrichea</taxon>
        <taxon>Hypotrichia</taxon>
        <taxon>Euplotida</taxon>
        <taxon>Euplotidae</taxon>
        <taxon>Moneuplotes</taxon>
    </lineage>
</organism>
<dbReference type="PROSITE" id="PS00636">
    <property type="entry name" value="DNAJ_1"/>
    <property type="match status" value="1"/>
</dbReference>
<feature type="domain" description="J" evidence="1">
    <location>
        <begin position="15"/>
        <end position="81"/>
    </location>
</feature>
<evidence type="ECO:0000259" key="1">
    <source>
        <dbReference type="PROSITE" id="PS50076"/>
    </source>
</evidence>
<reference evidence="2" key="1">
    <citation type="submission" date="2023-07" db="EMBL/GenBank/DDBJ databases">
        <authorList>
            <consortium name="AG Swart"/>
            <person name="Singh M."/>
            <person name="Singh A."/>
            <person name="Seah K."/>
            <person name="Emmerich C."/>
        </authorList>
    </citation>
    <scope>NUCLEOTIDE SEQUENCE</scope>
    <source>
        <strain evidence="2">DP1</strain>
    </source>
</reference>
<proteinExistence type="predicted"/>
<dbReference type="Gene3D" id="1.10.287.110">
    <property type="entry name" value="DnaJ domain"/>
    <property type="match status" value="1"/>
</dbReference>